<dbReference type="Proteomes" id="UP001454036">
    <property type="component" value="Unassembled WGS sequence"/>
</dbReference>
<keyword evidence="5" id="KW-0418">Kinase</keyword>
<feature type="region of interest" description="Disordered" evidence="3">
    <location>
        <begin position="1"/>
        <end position="34"/>
    </location>
</feature>
<feature type="region of interest" description="Disordered" evidence="3">
    <location>
        <begin position="69"/>
        <end position="94"/>
    </location>
</feature>
<accession>A0AAV3PD81</accession>
<keyword evidence="6" id="KW-1185">Reference proteome</keyword>
<dbReference type="AlphaFoldDB" id="A0AAV3PD81"/>
<dbReference type="PANTHER" id="PTHR46618">
    <property type="entry name" value="ARMADILLO REPEAT-CONTAINING PROTEIN 3"/>
    <property type="match status" value="1"/>
</dbReference>
<feature type="region of interest" description="Disordered" evidence="3">
    <location>
        <begin position="392"/>
        <end position="428"/>
    </location>
</feature>
<feature type="compositionally biased region" description="Low complexity" evidence="3">
    <location>
        <begin position="413"/>
        <end position="422"/>
    </location>
</feature>
<dbReference type="Pfam" id="PF14381">
    <property type="entry name" value="EDR1_CTR1_ARMC3_pept"/>
    <property type="match status" value="1"/>
</dbReference>
<feature type="compositionally biased region" description="Basic and acidic residues" evidence="3">
    <location>
        <begin position="546"/>
        <end position="571"/>
    </location>
</feature>
<feature type="binding site" evidence="2">
    <location>
        <position position="779"/>
    </location>
    <ligand>
        <name>ATP</name>
        <dbReference type="ChEBI" id="CHEBI:30616"/>
    </ligand>
</feature>
<evidence type="ECO:0000256" key="1">
    <source>
        <dbReference type="ARBA" id="ARBA00022737"/>
    </source>
</evidence>
<dbReference type="InterPro" id="IPR017441">
    <property type="entry name" value="Protein_kinase_ATP_BS"/>
</dbReference>
<keyword evidence="5" id="KW-0808">Transferase</keyword>
<evidence type="ECO:0000256" key="3">
    <source>
        <dbReference type="SAM" id="MobiDB-lite"/>
    </source>
</evidence>
<dbReference type="InterPro" id="IPR011009">
    <property type="entry name" value="Kinase-like_dom_sf"/>
</dbReference>
<gene>
    <name evidence="5" type="ORF">LIER_08722</name>
</gene>
<evidence type="ECO:0000313" key="5">
    <source>
        <dbReference type="EMBL" id="GAA0149584.1"/>
    </source>
</evidence>
<proteinExistence type="predicted"/>
<protein>
    <submittedName>
        <fullName evidence="5">Non-receptor serine/threonine protein kinase</fullName>
    </submittedName>
</protein>
<feature type="domain" description="EDR1/CTR1/ARMC3-like peptidase-like" evidence="4">
    <location>
        <begin position="156"/>
        <end position="359"/>
    </location>
</feature>
<keyword evidence="2" id="KW-0547">Nucleotide-binding</keyword>
<sequence length="798" mass="86923">MKSFLKKLHIGSNQSDDSEDSTSSSKGNKLIDVSLPERVSQKWSHHSSELKPFSAIQGWLNSVTHKNIPTPLSSSNLGREEKMEPSDSVSSSALEAALEAVRRDSENSNDRDPDIEEEYQIQLALELSAREDPEAVQIEAVKQISLRSCATENTPAEVVAYRYWNYNSLGYDDKILDGFYDLYGVLLEPASSTMPSLVDLQQTPVSDNISWEAILVNRAGDSKLLNIEQKALDMALKSRTVLMNNPGACLVKDVAALVSNHMGGPVKDPDSMLMAWRSFCYNLKTRIGSMVLPLGSLKVGLARHRALLFKVLADSVGIPCRLVKGQQYTGSDDVAVNFVKIDDGREYIVDLMADPGTLIPSDAAAGHVDYGEPFLSVSPLSRGADFSQVASSSSEVTSSFEENSGLGGDKHSGSGNESSSQSDYLPHGNAPFIIQAKEDNSKISSHNFKKPHYSKKDSSQGIPHKTTHPYSHVRSPSWTEGVSSPAVRRMKVKDVSQYMIDAAKENPQLAQKLHDVLLESGVAAPPNLFTEIYHDELDILALDTTSPREDMEIQERDESKRNESRDGHDQPRFLPPLPHHGIRSKAQHGRGRKQNLRETTEEHVVLESESSPVKHTKNVPVAAAAVAAAAVVASSMVVSTGKTGVDSNIEIPVAAAATATAAAVVATTAAASKQYESSESSPPSPDSTMKDTKIDKENEVIARDQRGSGEKDHENWGTISDGERISDRSTGSTKSETTFDDVSDCEIPYEDITLGERIGIGSYGEVYHGDWHGTEVAVKRFLDQGITSESLEEFKSEV</sequence>
<evidence type="ECO:0000256" key="2">
    <source>
        <dbReference type="PROSITE-ProRule" id="PRU10141"/>
    </source>
</evidence>
<keyword evidence="1" id="KW-0677">Repeat</keyword>
<feature type="compositionally biased region" description="Basic residues" evidence="3">
    <location>
        <begin position="580"/>
        <end position="594"/>
    </location>
</feature>
<feature type="compositionally biased region" description="Low complexity" evidence="3">
    <location>
        <begin position="392"/>
        <end position="404"/>
    </location>
</feature>
<comment type="caution">
    <text evidence="5">The sequence shown here is derived from an EMBL/GenBank/DDBJ whole genome shotgun (WGS) entry which is preliminary data.</text>
</comment>
<dbReference type="PROSITE" id="PS00107">
    <property type="entry name" value="PROTEIN_KINASE_ATP"/>
    <property type="match status" value="1"/>
</dbReference>
<dbReference type="GO" id="GO:0004674">
    <property type="term" value="F:protein serine/threonine kinase activity"/>
    <property type="evidence" value="ECO:0007669"/>
    <property type="project" value="UniProtKB-KW"/>
</dbReference>
<dbReference type="Gene3D" id="3.30.200.20">
    <property type="entry name" value="Phosphorylase Kinase, domain 1"/>
    <property type="match status" value="1"/>
</dbReference>
<dbReference type="EMBL" id="BAABME010001431">
    <property type="protein sequence ID" value="GAA0149584.1"/>
    <property type="molecule type" value="Genomic_DNA"/>
</dbReference>
<keyword evidence="5" id="KW-0723">Serine/threonine-protein kinase</keyword>
<dbReference type="GO" id="GO:0005524">
    <property type="term" value="F:ATP binding"/>
    <property type="evidence" value="ECO:0007669"/>
    <property type="project" value="UniProtKB-UniRule"/>
</dbReference>
<feature type="compositionally biased region" description="Basic and acidic residues" evidence="3">
    <location>
        <begin position="595"/>
        <end position="606"/>
    </location>
</feature>
<evidence type="ECO:0000259" key="4">
    <source>
        <dbReference type="Pfam" id="PF14381"/>
    </source>
</evidence>
<reference evidence="5 6" key="1">
    <citation type="submission" date="2024-01" db="EMBL/GenBank/DDBJ databases">
        <title>The complete chloroplast genome sequence of Lithospermum erythrorhizon: insights into the phylogenetic relationship among Boraginaceae species and the maternal lineages of purple gromwells.</title>
        <authorList>
            <person name="Okada T."/>
            <person name="Watanabe K."/>
        </authorList>
    </citation>
    <scope>NUCLEOTIDE SEQUENCE [LARGE SCALE GENOMIC DNA]</scope>
</reference>
<feature type="region of interest" description="Disordered" evidence="3">
    <location>
        <begin position="544"/>
        <end position="612"/>
    </location>
</feature>
<keyword evidence="2" id="KW-0067">ATP-binding</keyword>
<dbReference type="SUPFAM" id="SSF56112">
    <property type="entry name" value="Protein kinase-like (PK-like)"/>
    <property type="match status" value="1"/>
</dbReference>
<dbReference type="PANTHER" id="PTHR46618:SF1">
    <property type="entry name" value="ARMADILLO REPEAT-CONTAINING PROTEIN 3"/>
    <property type="match status" value="1"/>
</dbReference>
<dbReference type="InterPro" id="IPR052441">
    <property type="entry name" value="Armadillo-Ser/Thr_Kinase"/>
</dbReference>
<name>A0AAV3PD81_LITER</name>
<feature type="region of interest" description="Disordered" evidence="3">
    <location>
        <begin position="444"/>
        <end position="485"/>
    </location>
</feature>
<feature type="compositionally biased region" description="Basic and acidic residues" evidence="3">
    <location>
        <begin position="688"/>
        <end position="727"/>
    </location>
</feature>
<dbReference type="InterPro" id="IPR055164">
    <property type="entry name" value="EDR1/CTR1/ARMC3-like_pept-like"/>
</dbReference>
<feature type="region of interest" description="Disordered" evidence="3">
    <location>
        <begin position="673"/>
        <end position="741"/>
    </location>
</feature>
<organism evidence="5 6">
    <name type="scientific">Lithospermum erythrorhizon</name>
    <name type="common">Purple gromwell</name>
    <name type="synonym">Lithospermum officinale var. erythrorhizon</name>
    <dbReference type="NCBI Taxonomy" id="34254"/>
    <lineage>
        <taxon>Eukaryota</taxon>
        <taxon>Viridiplantae</taxon>
        <taxon>Streptophyta</taxon>
        <taxon>Embryophyta</taxon>
        <taxon>Tracheophyta</taxon>
        <taxon>Spermatophyta</taxon>
        <taxon>Magnoliopsida</taxon>
        <taxon>eudicotyledons</taxon>
        <taxon>Gunneridae</taxon>
        <taxon>Pentapetalae</taxon>
        <taxon>asterids</taxon>
        <taxon>lamiids</taxon>
        <taxon>Boraginales</taxon>
        <taxon>Boraginaceae</taxon>
        <taxon>Boraginoideae</taxon>
        <taxon>Lithospermeae</taxon>
        <taxon>Lithospermum</taxon>
    </lineage>
</organism>
<evidence type="ECO:0000313" key="6">
    <source>
        <dbReference type="Proteomes" id="UP001454036"/>
    </source>
</evidence>